<evidence type="ECO:0000313" key="3">
    <source>
        <dbReference type="EMBL" id="PVU86820.1"/>
    </source>
</evidence>
<dbReference type="EMBL" id="MBFT01000841">
    <property type="protein sequence ID" value="PVU86820.1"/>
    <property type="molecule type" value="Genomic_DNA"/>
</dbReference>
<keyword evidence="1" id="KW-0812">Transmembrane</keyword>
<reference evidence="3 4" key="1">
    <citation type="journal article" date="2018" name="MBio">
        <title>Comparative Genomics Reveals the Core Gene Toolbox for the Fungus-Insect Symbiosis.</title>
        <authorList>
            <person name="Wang Y."/>
            <person name="Stata M."/>
            <person name="Wang W."/>
            <person name="Stajich J.E."/>
            <person name="White M.M."/>
            <person name="Moncalvo J.M."/>
        </authorList>
    </citation>
    <scope>NUCLEOTIDE SEQUENCE [LARGE SCALE GENOMIC DNA]</scope>
    <source>
        <strain evidence="3 4">AUS-77-4</strain>
    </source>
</reference>
<dbReference type="Proteomes" id="UP000245699">
    <property type="component" value="Unassembled WGS sequence"/>
</dbReference>
<sequence length="144" mass="15812">MDSITQTARKLDLSQLLIAHTGLAVLGGLSSAPAYNLPIFLFGLIITSDSAFKPKLFKQLAALIAFTFILDLMWIIFADTSFVGFLLILLGVILKPFTVATTIQSLKSEGLDSNGISFHNDEMYEHLDEGDATPIEIDQNFMRS</sequence>
<dbReference type="OrthoDB" id="2500246at2759"/>
<feature type="transmembrane region" description="Helical" evidence="1">
    <location>
        <begin position="56"/>
        <end position="76"/>
    </location>
</feature>
<organism evidence="3 4">
    <name type="scientific">Furculomyces boomerangus</name>
    <dbReference type="NCBI Taxonomy" id="61424"/>
    <lineage>
        <taxon>Eukaryota</taxon>
        <taxon>Fungi</taxon>
        <taxon>Fungi incertae sedis</taxon>
        <taxon>Zoopagomycota</taxon>
        <taxon>Kickxellomycotina</taxon>
        <taxon>Harpellomycetes</taxon>
        <taxon>Harpellales</taxon>
        <taxon>Harpellaceae</taxon>
        <taxon>Furculomyces</taxon>
    </lineage>
</organism>
<keyword evidence="4" id="KW-1185">Reference proteome</keyword>
<proteinExistence type="predicted"/>
<protein>
    <submittedName>
        <fullName evidence="3">Uncharacterized protein</fullName>
    </submittedName>
</protein>
<keyword evidence="1" id="KW-1133">Transmembrane helix</keyword>
<dbReference type="EMBL" id="MBFT01001082">
    <property type="protein sequence ID" value="PVU85458.1"/>
    <property type="molecule type" value="Genomic_DNA"/>
</dbReference>
<accession>A0A2T9Y3A3</accession>
<dbReference type="AlphaFoldDB" id="A0A2T9Y3A3"/>
<feature type="transmembrane region" description="Helical" evidence="1">
    <location>
        <begin position="82"/>
        <end position="103"/>
    </location>
</feature>
<keyword evidence="1" id="KW-0472">Membrane</keyword>
<comment type="caution">
    <text evidence="3">The sequence shown here is derived from an EMBL/GenBank/DDBJ whole genome shotgun (WGS) entry which is preliminary data.</text>
</comment>
<gene>
    <name evidence="3" type="ORF">BB559_006385</name>
    <name evidence="2" type="ORF">BB559_007014</name>
</gene>
<evidence type="ECO:0000256" key="1">
    <source>
        <dbReference type="SAM" id="Phobius"/>
    </source>
</evidence>
<evidence type="ECO:0000313" key="4">
    <source>
        <dbReference type="Proteomes" id="UP000245699"/>
    </source>
</evidence>
<feature type="transmembrane region" description="Helical" evidence="1">
    <location>
        <begin position="17"/>
        <end position="44"/>
    </location>
</feature>
<evidence type="ECO:0000313" key="2">
    <source>
        <dbReference type="EMBL" id="PVU85458.1"/>
    </source>
</evidence>
<name>A0A2T9Y3A3_9FUNG</name>